<name>A0A9N9PC94_9GLOM</name>
<sequence length="145" mass="16583">LFAWLSTILVMFNKEVQCPMKPINSFLLKTIFKIGQVDLSTHSNECFGFTPETSEKIGEQLGVAIWKSQSLIRQNKSKLESPSTLEEYHSGFPSFLISFFTSLIITLHMKKYKANNYKRASRNLPIPDFDKSHATKISIFLTSMI</sequence>
<dbReference type="EMBL" id="CAJVPY010070877">
    <property type="protein sequence ID" value="CAG8828121.1"/>
    <property type="molecule type" value="Genomic_DNA"/>
</dbReference>
<keyword evidence="2" id="KW-1185">Reference proteome</keyword>
<comment type="caution">
    <text evidence="1">The sequence shown here is derived from an EMBL/GenBank/DDBJ whole genome shotgun (WGS) entry which is preliminary data.</text>
</comment>
<evidence type="ECO:0000313" key="2">
    <source>
        <dbReference type="Proteomes" id="UP000789405"/>
    </source>
</evidence>
<protein>
    <submittedName>
        <fullName evidence="1">6340_t:CDS:1</fullName>
    </submittedName>
</protein>
<dbReference type="AlphaFoldDB" id="A0A9N9PC94"/>
<reference evidence="1" key="1">
    <citation type="submission" date="2021-06" db="EMBL/GenBank/DDBJ databases">
        <authorList>
            <person name="Kallberg Y."/>
            <person name="Tangrot J."/>
            <person name="Rosling A."/>
        </authorList>
    </citation>
    <scope>NUCLEOTIDE SEQUENCE</scope>
    <source>
        <strain evidence="1">MA453B</strain>
    </source>
</reference>
<feature type="non-terminal residue" evidence="1">
    <location>
        <position position="1"/>
    </location>
</feature>
<proteinExistence type="predicted"/>
<feature type="non-terminal residue" evidence="1">
    <location>
        <position position="145"/>
    </location>
</feature>
<gene>
    <name evidence="1" type="ORF">DERYTH_LOCUS28425</name>
</gene>
<organism evidence="1 2">
    <name type="scientific">Dentiscutata erythropus</name>
    <dbReference type="NCBI Taxonomy" id="1348616"/>
    <lineage>
        <taxon>Eukaryota</taxon>
        <taxon>Fungi</taxon>
        <taxon>Fungi incertae sedis</taxon>
        <taxon>Mucoromycota</taxon>
        <taxon>Glomeromycotina</taxon>
        <taxon>Glomeromycetes</taxon>
        <taxon>Diversisporales</taxon>
        <taxon>Gigasporaceae</taxon>
        <taxon>Dentiscutata</taxon>
    </lineage>
</organism>
<evidence type="ECO:0000313" key="1">
    <source>
        <dbReference type="EMBL" id="CAG8828121.1"/>
    </source>
</evidence>
<accession>A0A9N9PC94</accession>
<dbReference type="Proteomes" id="UP000789405">
    <property type="component" value="Unassembled WGS sequence"/>
</dbReference>